<dbReference type="EMBL" id="JBBBZM010000458">
    <property type="protein sequence ID" value="KAL0630632.1"/>
    <property type="molecule type" value="Genomic_DNA"/>
</dbReference>
<reference evidence="1 2" key="1">
    <citation type="submission" date="2024-02" db="EMBL/GenBank/DDBJ databases">
        <title>Discinaceae phylogenomics.</title>
        <authorList>
            <person name="Dirks A.C."/>
            <person name="James T.Y."/>
        </authorList>
    </citation>
    <scope>NUCLEOTIDE SEQUENCE [LARGE SCALE GENOMIC DNA]</scope>
    <source>
        <strain evidence="1 2">ACD0624</strain>
    </source>
</reference>
<keyword evidence="2" id="KW-1185">Reference proteome</keyword>
<feature type="non-terminal residue" evidence="1">
    <location>
        <position position="94"/>
    </location>
</feature>
<evidence type="ECO:0000313" key="2">
    <source>
        <dbReference type="Proteomes" id="UP001447188"/>
    </source>
</evidence>
<protein>
    <submittedName>
        <fullName evidence="1">Uncharacterized protein</fullName>
    </submittedName>
</protein>
<comment type="caution">
    <text evidence="1">The sequence shown here is derived from an EMBL/GenBank/DDBJ whole genome shotgun (WGS) entry which is preliminary data.</text>
</comment>
<sequence length="94" mass="10345">MPHKAILSTALNAIGCHTGTIRPNANWTKFLVHNIPTSLGPDTSSLVASVSEQTYPIPLLCRPPRWLTTNKQRNKKTHSTMVMTLPLALTIDTL</sequence>
<accession>A0ABR3G3U7</accession>
<name>A0ABR3G3U7_9PEZI</name>
<organism evidence="1 2">
    <name type="scientific">Discina gigas</name>
    <dbReference type="NCBI Taxonomy" id="1032678"/>
    <lineage>
        <taxon>Eukaryota</taxon>
        <taxon>Fungi</taxon>
        <taxon>Dikarya</taxon>
        <taxon>Ascomycota</taxon>
        <taxon>Pezizomycotina</taxon>
        <taxon>Pezizomycetes</taxon>
        <taxon>Pezizales</taxon>
        <taxon>Discinaceae</taxon>
        <taxon>Discina</taxon>
    </lineage>
</organism>
<proteinExistence type="predicted"/>
<gene>
    <name evidence="1" type="ORF">Q9L58_010521</name>
</gene>
<evidence type="ECO:0000313" key="1">
    <source>
        <dbReference type="EMBL" id="KAL0630632.1"/>
    </source>
</evidence>
<dbReference type="Proteomes" id="UP001447188">
    <property type="component" value="Unassembled WGS sequence"/>
</dbReference>